<dbReference type="AlphaFoldDB" id="A0A160NX59"/>
<evidence type="ECO:0000313" key="3">
    <source>
        <dbReference type="Proteomes" id="UP000217676"/>
    </source>
</evidence>
<feature type="region of interest" description="Disordered" evidence="1">
    <location>
        <begin position="89"/>
        <end position="153"/>
    </location>
</feature>
<name>A0A160NX59_STRLU</name>
<sequence>MGLRPRAAVGRLRLRTRFRLPVKGLTNQLTALAVAGGVVLVSGDPLIGRDLVTGKDRRRRTGVAVPGANLLVSGGTLYLASAQYDGDVVGLDPSTGKETGRSRLGGGRFTQPRPIAADDRHGYVLSRPSTRAPGRRSGRSSATWAPRSTASRP</sequence>
<dbReference type="Gene3D" id="2.130.10.10">
    <property type="entry name" value="YVTN repeat-like/Quinoprotein amine dehydrogenase"/>
    <property type="match status" value="1"/>
</dbReference>
<dbReference type="InterPro" id="IPR015943">
    <property type="entry name" value="WD40/YVTN_repeat-like_dom_sf"/>
</dbReference>
<dbReference type="SUPFAM" id="SSF50998">
    <property type="entry name" value="Quinoprotein alcohol dehydrogenase-like"/>
    <property type="match status" value="1"/>
</dbReference>
<gene>
    <name evidence="2" type="ORF">SLA_1434</name>
</gene>
<accession>A0A160NX59</accession>
<dbReference type="KEGG" id="slau:SLA_1434"/>
<protein>
    <submittedName>
        <fullName evidence="2">PQQ repeat protein</fullName>
    </submittedName>
</protein>
<dbReference type="EMBL" id="AP017424">
    <property type="protein sequence ID" value="BAU82373.1"/>
    <property type="molecule type" value="Genomic_DNA"/>
</dbReference>
<evidence type="ECO:0000313" key="2">
    <source>
        <dbReference type="EMBL" id="BAU82373.1"/>
    </source>
</evidence>
<dbReference type="RefSeq" id="WP_359885550.1">
    <property type="nucleotide sequence ID" value="NZ_JBEYHT010000103.1"/>
</dbReference>
<evidence type="ECO:0000256" key="1">
    <source>
        <dbReference type="SAM" id="MobiDB-lite"/>
    </source>
</evidence>
<dbReference type="Proteomes" id="UP000217676">
    <property type="component" value="Chromosome"/>
</dbReference>
<organism evidence="2 3">
    <name type="scientific">Streptomyces laurentii</name>
    <dbReference type="NCBI Taxonomy" id="39478"/>
    <lineage>
        <taxon>Bacteria</taxon>
        <taxon>Bacillati</taxon>
        <taxon>Actinomycetota</taxon>
        <taxon>Actinomycetes</taxon>
        <taxon>Kitasatosporales</taxon>
        <taxon>Streptomycetaceae</taxon>
        <taxon>Streptomyces</taxon>
    </lineage>
</organism>
<dbReference type="InterPro" id="IPR011047">
    <property type="entry name" value="Quinoprotein_ADH-like_sf"/>
</dbReference>
<reference evidence="2 3" key="1">
    <citation type="journal article" date="2016" name="Genome Announc.">
        <title>Complete Genome Sequence of Thiostrepton-Producing Streptomyces laurentii ATCC 31255.</title>
        <authorList>
            <person name="Doi K."/>
            <person name="Fujino Y."/>
            <person name="Nagayoshi Y."/>
            <person name="Ohshima T."/>
            <person name="Ogata S."/>
        </authorList>
    </citation>
    <scope>NUCLEOTIDE SEQUENCE [LARGE SCALE GENOMIC DNA]</scope>
    <source>
        <strain evidence="2 3">ATCC 31255</strain>
    </source>
</reference>
<proteinExistence type="predicted"/>
<keyword evidence="3" id="KW-1185">Reference proteome</keyword>